<accession>D6X2B7</accession>
<evidence type="ECO:0000313" key="2">
    <source>
        <dbReference type="Proteomes" id="UP000007266"/>
    </source>
</evidence>
<dbReference type="Proteomes" id="UP000007266">
    <property type="component" value="Linkage group 9"/>
</dbReference>
<dbReference type="HOGENOM" id="CLU_1236478_0_0_1"/>
<protein>
    <submittedName>
        <fullName evidence="1">Uncharacterized protein</fullName>
    </submittedName>
</protein>
<reference evidence="1 2" key="2">
    <citation type="journal article" date="2010" name="Nucleic Acids Res.">
        <title>BeetleBase in 2010: revisions to provide comprehensive genomic information for Tribolium castaneum.</title>
        <authorList>
            <person name="Kim H.S."/>
            <person name="Murphy T."/>
            <person name="Xia J."/>
            <person name="Caragea D."/>
            <person name="Park Y."/>
            <person name="Beeman R.W."/>
            <person name="Lorenzen M.D."/>
            <person name="Butcher S."/>
            <person name="Manak J.R."/>
            <person name="Brown S.J."/>
        </authorList>
    </citation>
    <scope>GENOME REANNOTATION</scope>
    <source>
        <strain evidence="1 2">Georgia GA2</strain>
    </source>
</reference>
<reference evidence="1 2" key="1">
    <citation type="journal article" date="2008" name="Nature">
        <title>The genome of the model beetle and pest Tribolium castaneum.</title>
        <authorList>
            <consortium name="Tribolium Genome Sequencing Consortium"/>
            <person name="Richards S."/>
            <person name="Gibbs R.A."/>
            <person name="Weinstock G.M."/>
            <person name="Brown S.J."/>
            <person name="Denell R."/>
            <person name="Beeman R.W."/>
            <person name="Gibbs R."/>
            <person name="Beeman R.W."/>
            <person name="Brown S.J."/>
            <person name="Bucher G."/>
            <person name="Friedrich M."/>
            <person name="Grimmelikhuijzen C.J."/>
            <person name="Klingler M."/>
            <person name="Lorenzen M."/>
            <person name="Richards S."/>
            <person name="Roth S."/>
            <person name="Schroder R."/>
            <person name="Tautz D."/>
            <person name="Zdobnov E.M."/>
            <person name="Muzny D."/>
            <person name="Gibbs R.A."/>
            <person name="Weinstock G.M."/>
            <person name="Attaway T."/>
            <person name="Bell S."/>
            <person name="Buhay C.J."/>
            <person name="Chandrabose M.N."/>
            <person name="Chavez D."/>
            <person name="Clerk-Blankenburg K.P."/>
            <person name="Cree A."/>
            <person name="Dao M."/>
            <person name="Davis C."/>
            <person name="Chacko J."/>
            <person name="Dinh H."/>
            <person name="Dugan-Rocha S."/>
            <person name="Fowler G."/>
            <person name="Garner T.T."/>
            <person name="Garnes J."/>
            <person name="Gnirke A."/>
            <person name="Hawes A."/>
            <person name="Hernandez J."/>
            <person name="Hines S."/>
            <person name="Holder M."/>
            <person name="Hume J."/>
            <person name="Jhangiani S.N."/>
            <person name="Joshi V."/>
            <person name="Khan Z.M."/>
            <person name="Jackson L."/>
            <person name="Kovar C."/>
            <person name="Kowis A."/>
            <person name="Lee S."/>
            <person name="Lewis L.R."/>
            <person name="Margolis J."/>
            <person name="Morgan M."/>
            <person name="Nazareth L.V."/>
            <person name="Nguyen N."/>
            <person name="Okwuonu G."/>
            <person name="Parker D."/>
            <person name="Richards S."/>
            <person name="Ruiz S.J."/>
            <person name="Santibanez J."/>
            <person name="Savard J."/>
            <person name="Scherer S.E."/>
            <person name="Schneider B."/>
            <person name="Sodergren E."/>
            <person name="Tautz D."/>
            <person name="Vattahil S."/>
            <person name="Villasana D."/>
            <person name="White C.S."/>
            <person name="Wright R."/>
            <person name="Park Y."/>
            <person name="Beeman R.W."/>
            <person name="Lord J."/>
            <person name="Oppert B."/>
            <person name="Lorenzen M."/>
            <person name="Brown S."/>
            <person name="Wang L."/>
            <person name="Savard J."/>
            <person name="Tautz D."/>
            <person name="Richards S."/>
            <person name="Weinstock G."/>
            <person name="Gibbs R.A."/>
            <person name="Liu Y."/>
            <person name="Worley K."/>
            <person name="Weinstock G."/>
            <person name="Elsik C.G."/>
            <person name="Reese J.T."/>
            <person name="Elhaik E."/>
            <person name="Landan G."/>
            <person name="Graur D."/>
            <person name="Arensburger P."/>
            <person name="Atkinson P."/>
            <person name="Beeman R.W."/>
            <person name="Beidler J."/>
            <person name="Brown S.J."/>
            <person name="Demuth J.P."/>
            <person name="Drury D.W."/>
            <person name="Du Y.Z."/>
            <person name="Fujiwara H."/>
            <person name="Lorenzen M."/>
            <person name="Maselli V."/>
            <person name="Osanai M."/>
            <person name="Park Y."/>
            <person name="Robertson H.M."/>
            <person name="Tu Z."/>
            <person name="Wang J.J."/>
            <person name="Wang S."/>
            <person name="Richards S."/>
            <person name="Song H."/>
            <person name="Zhang L."/>
            <person name="Sodergren E."/>
            <person name="Werner D."/>
            <person name="Stanke M."/>
            <person name="Morgenstern B."/>
            <person name="Solovyev V."/>
            <person name="Kosarev P."/>
            <person name="Brown G."/>
            <person name="Chen H.C."/>
            <person name="Ermolaeva O."/>
            <person name="Hlavina W."/>
            <person name="Kapustin Y."/>
            <person name="Kiryutin B."/>
            <person name="Kitts P."/>
            <person name="Maglott D."/>
            <person name="Pruitt K."/>
            <person name="Sapojnikov V."/>
            <person name="Souvorov A."/>
            <person name="Mackey A.J."/>
            <person name="Waterhouse R.M."/>
            <person name="Wyder S."/>
            <person name="Zdobnov E.M."/>
            <person name="Zdobnov E.M."/>
            <person name="Wyder S."/>
            <person name="Kriventseva E.V."/>
            <person name="Kadowaki T."/>
            <person name="Bork P."/>
            <person name="Aranda M."/>
            <person name="Bao R."/>
            <person name="Beermann A."/>
            <person name="Berns N."/>
            <person name="Bolognesi R."/>
            <person name="Bonneton F."/>
            <person name="Bopp D."/>
            <person name="Brown S.J."/>
            <person name="Bucher G."/>
            <person name="Butts T."/>
            <person name="Chaumot A."/>
            <person name="Denell R.E."/>
            <person name="Ferrier D.E."/>
            <person name="Friedrich M."/>
            <person name="Gordon C.M."/>
            <person name="Jindra M."/>
            <person name="Klingler M."/>
            <person name="Lan Q."/>
            <person name="Lattorff H.M."/>
            <person name="Laudet V."/>
            <person name="von Levetsow C."/>
            <person name="Liu Z."/>
            <person name="Lutz R."/>
            <person name="Lynch J.A."/>
            <person name="da Fonseca R.N."/>
            <person name="Posnien N."/>
            <person name="Reuter R."/>
            <person name="Roth S."/>
            <person name="Savard J."/>
            <person name="Schinko J.B."/>
            <person name="Schmitt C."/>
            <person name="Schoppmeier M."/>
            <person name="Schroder R."/>
            <person name="Shippy T.D."/>
            <person name="Simonnet F."/>
            <person name="Marques-Souza H."/>
            <person name="Tautz D."/>
            <person name="Tomoyasu Y."/>
            <person name="Trauner J."/>
            <person name="Van der Zee M."/>
            <person name="Vervoort M."/>
            <person name="Wittkopp N."/>
            <person name="Wimmer E.A."/>
            <person name="Yang X."/>
            <person name="Jones A.K."/>
            <person name="Sattelle D.B."/>
            <person name="Ebert P.R."/>
            <person name="Nelson D."/>
            <person name="Scott J.G."/>
            <person name="Beeman R.W."/>
            <person name="Muthukrishnan S."/>
            <person name="Kramer K.J."/>
            <person name="Arakane Y."/>
            <person name="Beeman R.W."/>
            <person name="Zhu Q."/>
            <person name="Hogenkamp D."/>
            <person name="Dixit R."/>
            <person name="Oppert B."/>
            <person name="Jiang H."/>
            <person name="Zou Z."/>
            <person name="Marshall J."/>
            <person name="Elpidina E."/>
            <person name="Vinokurov K."/>
            <person name="Oppert C."/>
            <person name="Zou Z."/>
            <person name="Evans J."/>
            <person name="Lu Z."/>
            <person name="Zhao P."/>
            <person name="Sumathipala N."/>
            <person name="Altincicek B."/>
            <person name="Vilcinskas A."/>
            <person name="Williams M."/>
            <person name="Hultmark D."/>
            <person name="Hetru C."/>
            <person name="Jiang H."/>
            <person name="Grimmelikhuijzen C.J."/>
            <person name="Hauser F."/>
            <person name="Cazzamali G."/>
            <person name="Williamson M."/>
            <person name="Park Y."/>
            <person name="Li B."/>
            <person name="Tanaka Y."/>
            <person name="Predel R."/>
            <person name="Neupert S."/>
            <person name="Schachtner J."/>
            <person name="Verleyen P."/>
            <person name="Raible F."/>
            <person name="Bork P."/>
            <person name="Friedrich M."/>
            <person name="Walden K.K."/>
            <person name="Robertson H.M."/>
            <person name="Angeli S."/>
            <person name="Foret S."/>
            <person name="Bucher G."/>
            <person name="Schuetz S."/>
            <person name="Maleszka R."/>
            <person name="Wimmer E.A."/>
            <person name="Beeman R.W."/>
            <person name="Lorenzen M."/>
            <person name="Tomoyasu Y."/>
            <person name="Miller S.C."/>
            <person name="Grossmann D."/>
            <person name="Bucher G."/>
        </authorList>
    </citation>
    <scope>NUCLEOTIDE SEQUENCE [LARGE SCALE GENOMIC DNA]</scope>
    <source>
        <strain evidence="1 2">Georgia GA2</strain>
    </source>
</reference>
<proteinExistence type="predicted"/>
<dbReference type="AlphaFoldDB" id="D6X2B7"/>
<keyword evidence="2" id="KW-1185">Reference proteome</keyword>
<gene>
    <name evidence="1" type="primary">GLEAN_12442</name>
    <name evidence="1" type="ORF">TcasGA2_TC012442</name>
</gene>
<evidence type="ECO:0000313" key="1">
    <source>
        <dbReference type="EMBL" id="EFA10243.1"/>
    </source>
</evidence>
<sequence length="224" mass="25143">MNRRERRIITLRRNDSLAVLGRSSLELKPVIYLYNGASRSAVHNIDFHSIARNSNRSRSLRNLRSSAFSSAPGYGFPEGAHIDQNTPQPSRMSRFGLIKEFGEADSPATHTINCGMRAQLTVPPNPEDEPEKSSRFIIKVYISAATLDLVEFFILLFLLLKSCIVQGLTLNLISGSGTGPGEVMANFDELQLNEWRPVAEQRWKLGAPHQCKSKPSRQLRLFAY</sequence>
<dbReference type="InParanoid" id="D6X2B7"/>
<name>D6X2B7_TRICA</name>
<dbReference type="EMBL" id="KQ971371">
    <property type="protein sequence ID" value="EFA10243.1"/>
    <property type="molecule type" value="Genomic_DNA"/>
</dbReference>
<organism evidence="1 2">
    <name type="scientific">Tribolium castaneum</name>
    <name type="common">Red flour beetle</name>
    <dbReference type="NCBI Taxonomy" id="7070"/>
    <lineage>
        <taxon>Eukaryota</taxon>
        <taxon>Metazoa</taxon>
        <taxon>Ecdysozoa</taxon>
        <taxon>Arthropoda</taxon>
        <taxon>Hexapoda</taxon>
        <taxon>Insecta</taxon>
        <taxon>Pterygota</taxon>
        <taxon>Neoptera</taxon>
        <taxon>Endopterygota</taxon>
        <taxon>Coleoptera</taxon>
        <taxon>Polyphaga</taxon>
        <taxon>Cucujiformia</taxon>
        <taxon>Tenebrionidae</taxon>
        <taxon>Tenebrionidae incertae sedis</taxon>
        <taxon>Tribolium</taxon>
    </lineage>
</organism>